<dbReference type="EMBL" id="CR382121">
    <property type="protein sequence ID" value="CAH03081.1"/>
    <property type="molecule type" value="Genomic_DNA"/>
</dbReference>
<organism evidence="4 5">
    <name type="scientific">Kluyveromyces lactis (strain ATCC 8585 / CBS 2359 / DSM 70799 / NBRC 1267 / NRRL Y-1140 / WM37)</name>
    <name type="common">Yeast</name>
    <name type="synonym">Candida sphaerica</name>
    <dbReference type="NCBI Taxonomy" id="284590"/>
    <lineage>
        <taxon>Eukaryota</taxon>
        <taxon>Fungi</taxon>
        <taxon>Dikarya</taxon>
        <taxon>Ascomycota</taxon>
        <taxon>Saccharomycotina</taxon>
        <taxon>Saccharomycetes</taxon>
        <taxon>Saccharomycetales</taxon>
        <taxon>Saccharomycetaceae</taxon>
        <taxon>Kluyveromyces</taxon>
    </lineage>
</organism>
<reference evidence="4 5" key="1">
    <citation type="journal article" date="2004" name="Nature">
        <title>Genome evolution in yeasts.</title>
        <authorList>
            <consortium name="Genolevures"/>
            <person name="Dujon B."/>
            <person name="Sherman D."/>
            <person name="Fischer G."/>
            <person name="Durrens P."/>
            <person name="Casaregola S."/>
            <person name="Lafontaine I."/>
            <person name="de Montigny J."/>
            <person name="Marck C."/>
            <person name="Neuveglise C."/>
            <person name="Talla E."/>
            <person name="Goffard N."/>
            <person name="Frangeul L."/>
            <person name="Aigle M."/>
            <person name="Anthouard V."/>
            <person name="Babour A."/>
            <person name="Barbe V."/>
            <person name="Barnay S."/>
            <person name="Blanchin S."/>
            <person name="Beckerich J.M."/>
            <person name="Beyne E."/>
            <person name="Bleykasten C."/>
            <person name="Boisrame A."/>
            <person name="Boyer J."/>
            <person name="Cattolico L."/>
            <person name="Confanioleri F."/>
            <person name="de Daruvar A."/>
            <person name="Despons L."/>
            <person name="Fabre E."/>
            <person name="Fairhead C."/>
            <person name="Ferry-Dumazet H."/>
            <person name="Groppi A."/>
            <person name="Hantraye F."/>
            <person name="Hennequin C."/>
            <person name="Jauniaux N."/>
            <person name="Joyet P."/>
            <person name="Kachouri R."/>
            <person name="Kerrest A."/>
            <person name="Koszul R."/>
            <person name="Lemaire M."/>
            <person name="Lesur I."/>
            <person name="Ma L."/>
            <person name="Muller H."/>
            <person name="Nicaud J.M."/>
            <person name="Nikolski M."/>
            <person name="Oztas S."/>
            <person name="Ozier-Kalogeropoulos O."/>
            <person name="Pellenz S."/>
            <person name="Potier S."/>
            <person name="Richard G.F."/>
            <person name="Straub M.L."/>
            <person name="Suleau A."/>
            <person name="Swennene D."/>
            <person name="Tekaia F."/>
            <person name="Wesolowski-Louvel M."/>
            <person name="Westhof E."/>
            <person name="Wirth B."/>
            <person name="Zeniou-Meyer M."/>
            <person name="Zivanovic I."/>
            <person name="Bolotin-Fukuhara M."/>
            <person name="Thierry A."/>
            <person name="Bouchier C."/>
            <person name="Caudron B."/>
            <person name="Scarpelli C."/>
            <person name="Gaillardin C."/>
            <person name="Weissenbach J."/>
            <person name="Wincker P."/>
            <person name="Souciet J.L."/>
        </authorList>
    </citation>
    <scope>NUCLEOTIDE SEQUENCE [LARGE SCALE GENOMIC DNA]</scope>
    <source>
        <strain evidence="5">ATCC 8585 / CBS 2359 / DSM 70799 / NBRC 1267 / NRRL Y-1140 / WM37</strain>
    </source>
</reference>
<dbReference type="InterPro" id="IPR002347">
    <property type="entry name" value="SDR_fam"/>
</dbReference>
<dbReference type="InterPro" id="IPR020904">
    <property type="entry name" value="Sc_DH/Rdtase_CS"/>
</dbReference>
<dbReference type="KEGG" id="kla:KLLA0_A11352g"/>
<dbReference type="AlphaFoldDB" id="Q6CX46"/>
<keyword evidence="2" id="KW-0521">NADP</keyword>
<dbReference type="HOGENOM" id="CLU_010194_1_1_1"/>
<dbReference type="PaxDb" id="284590-Q6CX46"/>
<evidence type="ECO:0000313" key="4">
    <source>
        <dbReference type="EMBL" id="CAH03081.1"/>
    </source>
</evidence>
<keyword evidence="3" id="KW-0560">Oxidoreductase</keyword>
<dbReference type="InterPro" id="IPR036291">
    <property type="entry name" value="NAD(P)-bd_dom_sf"/>
</dbReference>
<dbReference type="eggNOG" id="KOG0725">
    <property type="taxonomic scope" value="Eukaryota"/>
</dbReference>
<evidence type="ECO:0000256" key="1">
    <source>
        <dbReference type="ARBA" id="ARBA00006484"/>
    </source>
</evidence>
<dbReference type="GeneID" id="2896386"/>
<evidence type="ECO:0000256" key="3">
    <source>
        <dbReference type="ARBA" id="ARBA00023002"/>
    </source>
</evidence>
<dbReference type="Pfam" id="PF00106">
    <property type="entry name" value="adh_short"/>
    <property type="match status" value="1"/>
</dbReference>
<name>Q6CX46_KLULA</name>
<dbReference type="PANTHER" id="PTHR43008:SF14">
    <property type="entry name" value="DEHYDROGENASE ARBD, PUTATIVE-RELATED"/>
    <property type="match status" value="1"/>
</dbReference>
<dbReference type="InParanoid" id="Q6CX46"/>
<dbReference type="PRINTS" id="PR00081">
    <property type="entry name" value="GDHRDH"/>
</dbReference>
<dbReference type="GO" id="GO:0016616">
    <property type="term" value="F:oxidoreductase activity, acting on the CH-OH group of donors, NAD or NADP as acceptor"/>
    <property type="evidence" value="ECO:0007669"/>
    <property type="project" value="UniProtKB-ARBA"/>
</dbReference>
<comment type="similarity">
    <text evidence="1">Belongs to the short-chain dehydrogenases/reductases (SDR) family.</text>
</comment>
<keyword evidence="5" id="KW-1185">Reference proteome</keyword>
<dbReference type="STRING" id="284590.Q6CX46"/>
<dbReference type="GO" id="GO:0050664">
    <property type="term" value="F:oxidoreductase activity, acting on NAD(P)H, oxygen as acceptor"/>
    <property type="evidence" value="ECO:0007669"/>
    <property type="project" value="TreeGrafter"/>
</dbReference>
<dbReference type="Pfam" id="PF13561">
    <property type="entry name" value="adh_short_C2"/>
    <property type="match status" value="1"/>
</dbReference>
<dbReference type="RefSeq" id="XP_451493.1">
    <property type="nucleotide sequence ID" value="XM_451493.1"/>
</dbReference>
<accession>Q6CX46</accession>
<evidence type="ECO:0000313" key="5">
    <source>
        <dbReference type="Proteomes" id="UP000000598"/>
    </source>
</evidence>
<sequence>MQKTMAQEVRSATPLNPTIPSITDVLPSFRLDGHVTIVTGAAGGLAHTLSQALVSQGSELALMDLSLPSLENVKTELELFQKQNNIPPVKISLWACDISNADEVEMVVKSIPSSHKGIVPQKLVHTAGFCQNINAHEYDAEKAQKLVNVNLLGSLYICQSMARQLLARRTRRKSISEHIDESGEAMPQFPEASFVLIGSMSGLIVNTPQPQCAYNMSKAGVIHLVKSLAAEWAKFGIRVNAISPGYIATALTKKVISQSQEGAALQKEWTNRIPLGRMAEPKEFIGSMLYLLSRSASSYTTGENMVVDGGYVCW</sequence>
<evidence type="ECO:0000256" key="2">
    <source>
        <dbReference type="ARBA" id="ARBA00022857"/>
    </source>
</evidence>
<protein>
    <submittedName>
        <fullName evidence="4">KLLA0A11352p</fullName>
    </submittedName>
</protein>
<dbReference type="Gene3D" id="3.40.50.720">
    <property type="entry name" value="NAD(P)-binding Rossmann-like Domain"/>
    <property type="match status" value="1"/>
</dbReference>
<dbReference type="Proteomes" id="UP000000598">
    <property type="component" value="Chromosome A"/>
</dbReference>
<gene>
    <name evidence="4" type="ORF">KLLA0_A11352g</name>
</gene>
<dbReference type="SUPFAM" id="SSF51735">
    <property type="entry name" value="NAD(P)-binding Rossmann-fold domains"/>
    <property type="match status" value="1"/>
</dbReference>
<proteinExistence type="inferred from homology"/>
<dbReference type="OMA" id="GYRICIN"/>
<dbReference type="PROSITE" id="PS00061">
    <property type="entry name" value="ADH_SHORT"/>
    <property type="match status" value="1"/>
</dbReference>
<dbReference type="PANTHER" id="PTHR43008">
    <property type="entry name" value="BENZIL REDUCTASE"/>
    <property type="match status" value="1"/>
</dbReference>